<proteinExistence type="predicted"/>
<name>A0A423PIP8_9GAMM</name>
<reference evidence="1 2" key="1">
    <citation type="submission" date="2013-10" db="EMBL/GenBank/DDBJ databases">
        <title>Salinisphaera orenii MK-B5 Genome Sequencing.</title>
        <authorList>
            <person name="Lai Q."/>
            <person name="Li C."/>
            <person name="Shao Z."/>
        </authorList>
    </citation>
    <scope>NUCLEOTIDE SEQUENCE [LARGE SCALE GENOMIC DNA]</scope>
    <source>
        <strain evidence="1 2">MK-B5</strain>
    </source>
</reference>
<dbReference type="Proteomes" id="UP000283993">
    <property type="component" value="Unassembled WGS sequence"/>
</dbReference>
<evidence type="ECO:0000313" key="1">
    <source>
        <dbReference type="EMBL" id="ROO25454.1"/>
    </source>
</evidence>
<sequence>MLDGTPPVPWLRPYERLHIDGLRSMLFVHTNAILPPVMRKPSAADSGCHPEKLEASVGARGDGCVKKPRSL</sequence>
<gene>
    <name evidence="1" type="ORF">SAOR_12345</name>
</gene>
<comment type="caution">
    <text evidence="1">The sequence shown here is derived from an EMBL/GenBank/DDBJ whole genome shotgun (WGS) entry which is preliminary data.</text>
</comment>
<protein>
    <submittedName>
        <fullName evidence="1">Uncharacterized protein</fullName>
    </submittedName>
</protein>
<evidence type="ECO:0000313" key="2">
    <source>
        <dbReference type="Proteomes" id="UP000283993"/>
    </source>
</evidence>
<dbReference type="AlphaFoldDB" id="A0A423PIP8"/>
<dbReference type="RefSeq" id="WP_123631706.1">
    <property type="nucleotide sequence ID" value="NZ_AYKH01000034.1"/>
</dbReference>
<keyword evidence="2" id="KW-1185">Reference proteome</keyword>
<dbReference type="EMBL" id="AYKH01000034">
    <property type="protein sequence ID" value="ROO25454.1"/>
    <property type="molecule type" value="Genomic_DNA"/>
</dbReference>
<accession>A0A423PIP8</accession>
<organism evidence="1 2">
    <name type="scientific">Salinisphaera orenii MK-B5</name>
    <dbReference type="NCBI Taxonomy" id="856730"/>
    <lineage>
        <taxon>Bacteria</taxon>
        <taxon>Pseudomonadati</taxon>
        <taxon>Pseudomonadota</taxon>
        <taxon>Gammaproteobacteria</taxon>
        <taxon>Salinisphaerales</taxon>
        <taxon>Salinisphaeraceae</taxon>
        <taxon>Salinisphaera</taxon>
    </lineage>
</organism>